<sequence>MKPIVLIIVILSMATVFPLPSKAITMPCSMILEPTNKNITNAKGVALIYKVQFHPPSFERTNISILGVHLPDPSSYGVYDSYEGFAFITEEISWRFNLYPLREKDQTWAGKIDGITAKMENVEVQVRLSNSKTKKIGPSLLEKNIKYCK</sequence>
<organism evidence="1 2">
    <name type="scientific">Bacillus suaedaesalsae</name>
    <dbReference type="NCBI Taxonomy" id="2810349"/>
    <lineage>
        <taxon>Bacteria</taxon>
        <taxon>Bacillati</taxon>
        <taxon>Bacillota</taxon>
        <taxon>Bacilli</taxon>
        <taxon>Bacillales</taxon>
        <taxon>Bacillaceae</taxon>
        <taxon>Bacillus</taxon>
    </lineage>
</organism>
<accession>A0ABS2DM22</accession>
<dbReference type="InterPro" id="IPR058968">
    <property type="entry name" value="YoqH-like"/>
</dbReference>
<dbReference type="Pfam" id="PF26349">
    <property type="entry name" value="YoqH"/>
    <property type="match status" value="1"/>
</dbReference>
<evidence type="ECO:0000313" key="1">
    <source>
        <dbReference type="EMBL" id="MBM6619550.1"/>
    </source>
</evidence>
<name>A0ABS2DM22_9BACI</name>
<dbReference type="Proteomes" id="UP001518925">
    <property type="component" value="Unassembled WGS sequence"/>
</dbReference>
<proteinExistence type="predicted"/>
<reference evidence="1 2" key="1">
    <citation type="submission" date="2021-02" db="EMBL/GenBank/DDBJ databases">
        <title>Bacillus sp. RD4P76, an endophyte from a halophyte.</title>
        <authorList>
            <person name="Sun J.-Q."/>
        </authorList>
    </citation>
    <scope>NUCLEOTIDE SEQUENCE [LARGE SCALE GENOMIC DNA]</scope>
    <source>
        <strain evidence="1 2">RD4P76</strain>
    </source>
</reference>
<evidence type="ECO:0000313" key="2">
    <source>
        <dbReference type="Proteomes" id="UP001518925"/>
    </source>
</evidence>
<protein>
    <submittedName>
        <fullName evidence="1">Uncharacterized protein</fullName>
    </submittedName>
</protein>
<keyword evidence="2" id="KW-1185">Reference proteome</keyword>
<dbReference type="EMBL" id="JAFELM010000043">
    <property type="protein sequence ID" value="MBM6619550.1"/>
    <property type="molecule type" value="Genomic_DNA"/>
</dbReference>
<comment type="caution">
    <text evidence="1">The sequence shown here is derived from an EMBL/GenBank/DDBJ whole genome shotgun (WGS) entry which is preliminary data.</text>
</comment>
<gene>
    <name evidence="1" type="ORF">JR050_17960</name>
</gene>